<organism evidence="1 2">
    <name type="scientific">Pyropia yezoensis</name>
    <name type="common">Susabi-nori</name>
    <name type="synonym">Porphyra yezoensis</name>
    <dbReference type="NCBI Taxonomy" id="2788"/>
    <lineage>
        <taxon>Eukaryota</taxon>
        <taxon>Rhodophyta</taxon>
        <taxon>Bangiophyceae</taxon>
        <taxon>Bangiales</taxon>
        <taxon>Bangiaceae</taxon>
        <taxon>Pyropia</taxon>
    </lineage>
</organism>
<name>A0ACC3BYU7_PYRYE</name>
<comment type="caution">
    <text evidence="1">The sequence shown here is derived from an EMBL/GenBank/DDBJ whole genome shotgun (WGS) entry which is preliminary data.</text>
</comment>
<proteinExistence type="predicted"/>
<evidence type="ECO:0000313" key="2">
    <source>
        <dbReference type="Proteomes" id="UP000798662"/>
    </source>
</evidence>
<sequence>MVGWASPAGMPAYTCLTPAVVNLLQATPLMRETTRRRDLVGVPVGAWDDSEIHVLGEAVFSSALLAADASASGTEFCAAGFVNDYRPGREVNAQFEQAHDPLMAAEQLLVPGAAHILVLTDVKTGEEIVVDYGSGYCSLWDAWIA</sequence>
<gene>
    <name evidence="1" type="ORF">I4F81_005350</name>
</gene>
<keyword evidence="2" id="KW-1185">Reference proteome</keyword>
<protein>
    <submittedName>
        <fullName evidence="1">Uncharacterized protein</fullName>
    </submittedName>
</protein>
<dbReference type="Proteomes" id="UP000798662">
    <property type="component" value="Chromosome 2"/>
</dbReference>
<reference evidence="1" key="1">
    <citation type="submission" date="2019-11" db="EMBL/GenBank/DDBJ databases">
        <title>Nori genome reveals adaptations in red seaweeds to the harsh intertidal environment.</title>
        <authorList>
            <person name="Wang D."/>
            <person name="Mao Y."/>
        </authorList>
    </citation>
    <scope>NUCLEOTIDE SEQUENCE</scope>
    <source>
        <tissue evidence="1">Gametophyte</tissue>
    </source>
</reference>
<accession>A0ACC3BYU7</accession>
<evidence type="ECO:0000313" key="1">
    <source>
        <dbReference type="EMBL" id="KAK1862783.1"/>
    </source>
</evidence>
<dbReference type="EMBL" id="CM020619">
    <property type="protein sequence ID" value="KAK1862783.1"/>
    <property type="molecule type" value="Genomic_DNA"/>
</dbReference>